<dbReference type="AlphaFoldDB" id="B4MR36"/>
<gene>
    <name evidence="2" type="primary">Dwil\GK21990</name>
    <name evidence="2" type="ORF">Dwil_GK21990</name>
</gene>
<evidence type="ECO:0000313" key="3">
    <source>
        <dbReference type="Proteomes" id="UP000007798"/>
    </source>
</evidence>
<dbReference type="PhylomeDB" id="B4MR36"/>
<dbReference type="Proteomes" id="UP000007798">
    <property type="component" value="Unassembled WGS sequence"/>
</dbReference>
<feature type="chain" id="PRO_5002818396" evidence="1">
    <location>
        <begin position="19"/>
        <end position="101"/>
    </location>
</feature>
<evidence type="ECO:0000256" key="1">
    <source>
        <dbReference type="SAM" id="SignalP"/>
    </source>
</evidence>
<dbReference type="HOGENOM" id="CLU_2294598_0_0_1"/>
<evidence type="ECO:0000313" key="2">
    <source>
        <dbReference type="EMBL" id="EDW74575.1"/>
    </source>
</evidence>
<keyword evidence="1" id="KW-0732">Signal</keyword>
<dbReference type="InParanoid" id="B4MR36"/>
<reference evidence="2 3" key="1">
    <citation type="journal article" date="2007" name="Nature">
        <title>Evolution of genes and genomes on the Drosophila phylogeny.</title>
        <authorList>
            <consortium name="Drosophila 12 Genomes Consortium"/>
            <person name="Clark A.G."/>
            <person name="Eisen M.B."/>
            <person name="Smith D.R."/>
            <person name="Bergman C.M."/>
            <person name="Oliver B."/>
            <person name="Markow T.A."/>
            <person name="Kaufman T.C."/>
            <person name="Kellis M."/>
            <person name="Gelbart W."/>
            <person name="Iyer V.N."/>
            <person name="Pollard D.A."/>
            <person name="Sackton T.B."/>
            <person name="Larracuente A.M."/>
            <person name="Singh N.D."/>
            <person name="Abad J.P."/>
            <person name="Abt D.N."/>
            <person name="Adryan B."/>
            <person name="Aguade M."/>
            <person name="Akashi H."/>
            <person name="Anderson W.W."/>
            <person name="Aquadro C.F."/>
            <person name="Ardell D.H."/>
            <person name="Arguello R."/>
            <person name="Artieri C.G."/>
            <person name="Barbash D.A."/>
            <person name="Barker D."/>
            <person name="Barsanti P."/>
            <person name="Batterham P."/>
            <person name="Batzoglou S."/>
            <person name="Begun D."/>
            <person name="Bhutkar A."/>
            <person name="Blanco E."/>
            <person name="Bosak S.A."/>
            <person name="Bradley R.K."/>
            <person name="Brand A.D."/>
            <person name="Brent M.R."/>
            <person name="Brooks A.N."/>
            <person name="Brown R.H."/>
            <person name="Butlin R.K."/>
            <person name="Caggese C."/>
            <person name="Calvi B.R."/>
            <person name="Bernardo de Carvalho A."/>
            <person name="Caspi A."/>
            <person name="Castrezana S."/>
            <person name="Celniker S.E."/>
            <person name="Chang J.L."/>
            <person name="Chapple C."/>
            <person name="Chatterji S."/>
            <person name="Chinwalla A."/>
            <person name="Civetta A."/>
            <person name="Clifton S.W."/>
            <person name="Comeron J.M."/>
            <person name="Costello J.C."/>
            <person name="Coyne J.A."/>
            <person name="Daub J."/>
            <person name="David R.G."/>
            <person name="Delcher A.L."/>
            <person name="Delehaunty K."/>
            <person name="Do C.B."/>
            <person name="Ebling H."/>
            <person name="Edwards K."/>
            <person name="Eickbush T."/>
            <person name="Evans J.D."/>
            <person name="Filipski A."/>
            <person name="Findeiss S."/>
            <person name="Freyhult E."/>
            <person name="Fulton L."/>
            <person name="Fulton R."/>
            <person name="Garcia A.C."/>
            <person name="Gardiner A."/>
            <person name="Garfield D.A."/>
            <person name="Garvin B.E."/>
            <person name="Gibson G."/>
            <person name="Gilbert D."/>
            <person name="Gnerre S."/>
            <person name="Godfrey J."/>
            <person name="Good R."/>
            <person name="Gotea V."/>
            <person name="Gravely B."/>
            <person name="Greenberg A.J."/>
            <person name="Griffiths-Jones S."/>
            <person name="Gross S."/>
            <person name="Guigo R."/>
            <person name="Gustafson E.A."/>
            <person name="Haerty W."/>
            <person name="Hahn M.W."/>
            <person name="Halligan D.L."/>
            <person name="Halpern A.L."/>
            <person name="Halter G.M."/>
            <person name="Han M.V."/>
            <person name="Heger A."/>
            <person name="Hillier L."/>
            <person name="Hinrichs A.S."/>
            <person name="Holmes I."/>
            <person name="Hoskins R.A."/>
            <person name="Hubisz M.J."/>
            <person name="Hultmark D."/>
            <person name="Huntley M.A."/>
            <person name="Jaffe D.B."/>
            <person name="Jagadeeshan S."/>
            <person name="Jeck W.R."/>
            <person name="Johnson J."/>
            <person name="Jones C.D."/>
            <person name="Jordan W.C."/>
            <person name="Karpen G.H."/>
            <person name="Kataoka E."/>
            <person name="Keightley P.D."/>
            <person name="Kheradpour P."/>
            <person name="Kirkness E.F."/>
            <person name="Koerich L.B."/>
            <person name="Kristiansen K."/>
            <person name="Kudrna D."/>
            <person name="Kulathinal R.J."/>
            <person name="Kumar S."/>
            <person name="Kwok R."/>
            <person name="Lander E."/>
            <person name="Langley C.H."/>
            <person name="Lapoint R."/>
            <person name="Lazzaro B.P."/>
            <person name="Lee S.J."/>
            <person name="Levesque L."/>
            <person name="Li R."/>
            <person name="Lin C.F."/>
            <person name="Lin M.F."/>
            <person name="Lindblad-Toh K."/>
            <person name="Llopart A."/>
            <person name="Long M."/>
            <person name="Low L."/>
            <person name="Lozovsky E."/>
            <person name="Lu J."/>
            <person name="Luo M."/>
            <person name="Machado C.A."/>
            <person name="Makalowski W."/>
            <person name="Marzo M."/>
            <person name="Matsuda M."/>
            <person name="Matzkin L."/>
            <person name="McAllister B."/>
            <person name="McBride C.S."/>
            <person name="McKernan B."/>
            <person name="McKernan K."/>
            <person name="Mendez-Lago M."/>
            <person name="Minx P."/>
            <person name="Mollenhauer M.U."/>
            <person name="Montooth K."/>
            <person name="Mount S.M."/>
            <person name="Mu X."/>
            <person name="Myers E."/>
            <person name="Negre B."/>
            <person name="Newfeld S."/>
            <person name="Nielsen R."/>
            <person name="Noor M.A."/>
            <person name="O'Grady P."/>
            <person name="Pachter L."/>
            <person name="Papaceit M."/>
            <person name="Parisi M.J."/>
            <person name="Parisi M."/>
            <person name="Parts L."/>
            <person name="Pedersen J.S."/>
            <person name="Pesole G."/>
            <person name="Phillippy A.M."/>
            <person name="Ponting C.P."/>
            <person name="Pop M."/>
            <person name="Porcelli D."/>
            <person name="Powell J.R."/>
            <person name="Prohaska S."/>
            <person name="Pruitt K."/>
            <person name="Puig M."/>
            <person name="Quesneville H."/>
            <person name="Ram K.R."/>
            <person name="Rand D."/>
            <person name="Rasmussen M.D."/>
            <person name="Reed L.K."/>
            <person name="Reenan R."/>
            <person name="Reily A."/>
            <person name="Remington K.A."/>
            <person name="Rieger T.T."/>
            <person name="Ritchie M.G."/>
            <person name="Robin C."/>
            <person name="Rogers Y.H."/>
            <person name="Rohde C."/>
            <person name="Rozas J."/>
            <person name="Rubenfield M.J."/>
            <person name="Ruiz A."/>
            <person name="Russo S."/>
            <person name="Salzberg S.L."/>
            <person name="Sanchez-Gracia A."/>
            <person name="Saranga D.J."/>
            <person name="Sato H."/>
            <person name="Schaeffer S.W."/>
            <person name="Schatz M.C."/>
            <person name="Schlenke T."/>
            <person name="Schwartz R."/>
            <person name="Segarra C."/>
            <person name="Singh R.S."/>
            <person name="Sirot L."/>
            <person name="Sirota M."/>
            <person name="Sisneros N.B."/>
            <person name="Smith C.D."/>
            <person name="Smith T.F."/>
            <person name="Spieth J."/>
            <person name="Stage D.E."/>
            <person name="Stark A."/>
            <person name="Stephan W."/>
            <person name="Strausberg R.L."/>
            <person name="Strempel S."/>
            <person name="Sturgill D."/>
            <person name="Sutton G."/>
            <person name="Sutton G.G."/>
            <person name="Tao W."/>
            <person name="Teichmann S."/>
            <person name="Tobari Y.N."/>
            <person name="Tomimura Y."/>
            <person name="Tsolas J.M."/>
            <person name="Valente V.L."/>
            <person name="Venter E."/>
            <person name="Venter J.C."/>
            <person name="Vicario S."/>
            <person name="Vieira F.G."/>
            <person name="Vilella A.J."/>
            <person name="Villasante A."/>
            <person name="Walenz B."/>
            <person name="Wang J."/>
            <person name="Wasserman M."/>
            <person name="Watts T."/>
            <person name="Wilson D."/>
            <person name="Wilson R.K."/>
            <person name="Wing R.A."/>
            <person name="Wolfner M.F."/>
            <person name="Wong A."/>
            <person name="Wong G.K."/>
            <person name="Wu C.I."/>
            <person name="Wu G."/>
            <person name="Yamamoto D."/>
            <person name="Yang H.P."/>
            <person name="Yang S.P."/>
            <person name="Yorke J.A."/>
            <person name="Yoshida K."/>
            <person name="Zdobnov E."/>
            <person name="Zhang P."/>
            <person name="Zhang Y."/>
            <person name="Zimin A.V."/>
            <person name="Baldwin J."/>
            <person name="Abdouelleil A."/>
            <person name="Abdulkadir J."/>
            <person name="Abebe A."/>
            <person name="Abera B."/>
            <person name="Abreu J."/>
            <person name="Acer S.C."/>
            <person name="Aftuck L."/>
            <person name="Alexander A."/>
            <person name="An P."/>
            <person name="Anderson E."/>
            <person name="Anderson S."/>
            <person name="Arachi H."/>
            <person name="Azer M."/>
            <person name="Bachantsang P."/>
            <person name="Barry A."/>
            <person name="Bayul T."/>
            <person name="Berlin A."/>
            <person name="Bessette D."/>
            <person name="Bloom T."/>
            <person name="Blye J."/>
            <person name="Boguslavskiy L."/>
            <person name="Bonnet C."/>
            <person name="Boukhgalter B."/>
            <person name="Bourzgui I."/>
            <person name="Brown A."/>
            <person name="Cahill P."/>
            <person name="Channer S."/>
            <person name="Cheshatsang Y."/>
            <person name="Chuda L."/>
            <person name="Citroen M."/>
            <person name="Collymore A."/>
            <person name="Cooke P."/>
            <person name="Costello M."/>
            <person name="D'Aco K."/>
            <person name="Daza R."/>
            <person name="De Haan G."/>
            <person name="DeGray S."/>
            <person name="DeMaso C."/>
            <person name="Dhargay N."/>
            <person name="Dooley K."/>
            <person name="Dooley E."/>
            <person name="Doricent M."/>
            <person name="Dorje P."/>
            <person name="Dorjee K."/>
            <person name="Dupes A."/>
            <person name="Elong R."/>
            <person name="Falk J."/>
            <person name="Farina A."/>
            <person name="Faro S."/>
            <person name="Ferguson D."/>
            <person name="Fisher S."/>
            <person name="Foley C.D."/>
            <person name="Franke A."/>
            <person name="Friedrich D."/>
            <person name="Gadbois L."/>
            <person name="Gearin G."/>
            <person name="Gearin C.R."/>
            <person name="Giannoukos G."/>
            <person name="Goode T."/>
            <person name="Graham J."/>
            <person name="Grandbois E."/>
            <person name="Grewal S."/>
            <person name="Gyaltsen K."/>
            <person name="Hafez N."/>
            <person name="Hagos B."/>
            <person name="Hall J."/>
            <person name="Henson C."/>
            <person name="Hollinger A."/>
            <person name="Honan T."/>
            <person name="Huard M.D."/>
            <person name="Hughes L."/>
            <person name="Hurhula B."/>
            <person name="Husby M.E."/>
            <person name="Kamat A."/>
            <person name="Kanga B."/>
            <person name="Kashin S."/>
            <person name="Khazanovich D."/>
            <person name="Kisner P."/>
            <person name="Lance K."/>
            <person name="Lara M."/>
            <person name="Lee W."/>
            <person name="Lennon N."/>
            <person name="Letendre F."/>
            <person name="LeVine R."/>
            <person name="Lipovsky A."/>
            <person name="Liu X."/>
            <person name="Liu J."/>
            <person name="Liu S."/>
            <person name="Lokyitsang T."/>
            <person name="Lokyitsang Y."/>
            <person name="Lubonja R."/>
            <person name="Lui A."/>
            <person name="MacDonald P."/>
            <person name="Magnisalis V."/>
            <person name="Maru K."/>
            <person name="Matthews C."/>
            <person name="McCusker W."/>
            <person name="McDonough S."/>
            <person name="Mehta T."/>
            <person name="Meldrim J."/>
            <person name="Meneus L."/>
            <person name="Mihai O."/>
            <person name="Mihalev A."/>
            <person name="Mihova T."/>
            <person name="Mittelman R."/>
            <person name="Mlenga V."/>
            <person name="Montmayeur A."/>
            <person name="Mulrain L."/>
            <person name="Navidi A."/>
            <person name="Naylor J."/>
            <person name="Negash T."/>
            <person name="Nguyen T."/>
            <person name="Nguyen N."/>
            <person name="Nicol R."/>
            <person name="Norbu C."/>
            <person name="Norbu N."/>
            <person name="Novod N."/>
            <person name="O'Neill B."/>
            <person name="Osman S."/>
            <person name="Markiewicz E."/>
            <person name="Oyono O.L."/>
            <person name="Patti C."/>
            <person name="Phunkhang P."/>
            <person name="Pierre F."/>
            <person name="Priest M."/>
            <person name="Raghuraman S."/>
            <person name="Rege F."/>
            <person name="Reyes R."/>
            <person name="Rise C."/>
            <person name="Rogov P."/>
            <person name="Ross K."/>
            <person name="Ryan E."/>
            <person name="Settipalli S."/>
            <person name="Shea T."/>
            <person name="Sherpa N."/>
            <person name="Shi L."/>
            <person name="Shih D."/>
            <person name="Sparrow T."/>
            <person name="Spaulding J."/>
            <person name="Stalker J."/>
            <person name="Stange-Thomann N."/>
            <person name="Stavropoulos S."/>
            <person name="Stone C."/>
            <person name="Strader C."/>
            <person name="Tesfaye S."/>
            <person name="Thomson T."/>
            <person name="Thoulutsang Y."/>
            <person name="Thoulutsang D."/>
            <person name="Topham K."/>
            <person name="Topping I."/>
            <person name="Tsamla T."/>
            <person name="Vassiliev H."/>
            <person name="Vo A."/>
            <person name="Wangchuk T."/>
            <person name="Wangdi T."/>
            <person name="Weiand M."/>
            <person name="Wilkinson J."/>
            <person name="Wilson A."/>
            <person name="Yadav S."/>
            <person name="Young G."/>
            <person name="Yu Q."/>
            <person name="Zembek L."/>
            <person name="Zhong D."/>
            <person name="Zimmer A."/>
            <person name="Zwirko Z."/>
            <person name="Jaffe D.B."/>
            <person name="Alvarez P."/>
            <person name="Brockman W."/>
            <person name="Butler J."/>
            <person name="Chin C."/>
            <person name="Gnerre S."/>
            <person name="Grabherr M."/>
            <person name="Kleber M."/>
            <person name="Mauceli E."/>
            <person name="MacCallum I."/>
        </authorList>
    </citation>
    <scope>NUCLEOTIDE SEQUENCE [LARGE SCALE GENOMIC DNA]</scope>
    <source>
        <strain evidence="3">Tucson 14030-0811.24</strain>
    </source>
</reference>
<proteinExistence type="predicted"/>
<feature type="signal peptide" evidence="1">
    <location>
        <begin position="1"/>
        <end position="18"/>
    </location>
</feature>
<dbReference type="EMBL" id="CH963849">
    <property type="protein sequence ID" value="EDW74575.1"/>
    <property type="molecule type" value="Genomic_DNA"/>
</dbReference>
<dbReference type="KEGG" id="dwi:6640054"/>
<name>B4MR36_DROWI</name>
<protein>
    <submittedName>
        <fullName evidence="2">GK21990</fullName>
    </submittedName>
</protein>
<sequence>MLFLLVITYFCSFQLVHSNSTDPIPLITKCSPFGNCDEHYPVAGFAKVNWFQANHICNSAGLVLATVNNWEQHLDMLRSVANTGNILASNLQLRPNHIINK</sequence>
<accession>B4MR36</accession>
<dbReference type="InterPro" id="IPR016187">
    <property type="entry name" value="CTDL_fold"/>
</dbReference>
<organism evidence="3">
    <name type="scientific">Drosophila willistoni</name>
    <name type="common">Fruit fly</name>
    <dbReference type="NCBI Taxonomy" id="7260"/>
    <lineage>
        <taxon>Eukaryota</taxon>
        <taxon>Metazoa</taxon>
        <taxon>Ecdysozoa</taxon>
        <taxon>Arthropoda</taxon>
        <taxon>Hexapoda</taxon>
        <taxon>Insecta</taxon>
        <taxon>Pterygota</taxon>
        <taxon>Neoptera</taxon>
        <taxon>Endopterygota</taxon>
        <taxon>Diptera</taxon>
        <taxon>Brachycera</taxon>
        <taxon>Muscomorpha</taxon>
        <taxon>Ephydroidea</taxon>
        <taxon>Drosophilidae</taxon>
        <taxon>Drosophila</taxon>
        <taxon>Sophophora</taxon>
    </lineage>
</organism>
<dbReference type="OrthoDB" id="418245at2759"/>
<dbReference type="eggNOG" id="KOG4297">
    <property type="taxonomic scope" value="Eukaryota"/>
</dbReference>
<dbReference type="SUPFAM" id="SSF56436">
    <property type="entry name" value="C-type lectin-like"/>
    <property type="match status" value="1"/>
</dbReference>
<keyword evidence="3" id="KW-1185">Reference proteome</keyword>